<dbReference type="PROSITE" id="PS50888">
    <property type="entry name" value="BHLH"/>
    <property type="match status" value="1"/>
</dbReference>
<feature type="region of interest" description="Disordered" evidence="1">
    <location>
        <begin position="579"/>
        <end position="668"/>
    </location>
</feature>
<feature type="compositionally biased region" description="Low complexity" evidence="1">
    <location>
        <begin position="414"/>
        <end position="439"/>
    </location>
</feature>
<protein>
    <recommendedName>
        <fullName evidence="2">BHLH domain-containing protein</fullName>
    </recommendedName>
</protein>
<dbReference type="CDD" id="cd11392">
    <property type="entry name" value="bHLH_ScPHO4_like"/>
    <property type="match status" value="1"/>
</dbReference>
<evidence type="ECO:0000259" key="2">
    <source>
        <dbReference type="PROSITE" id="PS50888"/>
    </source>
</evidence>
<dbReference type="SMART" id="SM00353">
    <property type="entry name" value="HLH"/>
    <property type="match status" value="1"/>
</dbReference>
<dbReference type="SUPFAM" id="SSF47459">
    <property type="entry name" value="HLH, helix-loop-helix DNA-binding domain"/>
    <property type="match status" value="1"/>
</dbReference>
<feature type="region of interest" description="Disordered" evidence="1">
    <location>
        <begin position="698"/>
        <end position="725"/>
    </location>
</feature>
<feature type="compositionally biased region" description="Polar residues" evidence="1">
    <location>
        <begin position="478"/>
        <end position="494"/>
    </location>
</feature>
<dbReference type="Pfam" id="PF00010">
    <property type="entry name" value="HLH"/>
    <property type="match status" value="1"/>
</dbReference>
<keyword evidence="4" id="KW-1185">Reference proteome</keyword>
<feature type="compositionally biased region" description="Low complexity" evidence="1">
    <location>
        <begin position="117"/>
        <end position="139"/>
    </location>
</feature>
<feature type="region of interest" description="Disordered" evidence="1">
    <location>
        <begin position="225"/>
        <end position="401"/>
    </location>
</feature>
<feature type="compositionally biased region" description="Basic and acidic residues" evidence="1">
    <location>
        <begin position="506"/>
        <end position="516"/>
    </location>
</feature>
<dbReference type="EMBL" id="NAJL01000005">
    <property type="protein sequence ID" value="TKA32409.1"/>
    <property type="molecule type" value="Genomic_DNA"/>
</dbReference>
<feature type="compositionally biased region" description="Low complexity" evidence="1">
    <location>
        <begin position="451"/>
        <end position="464"/>
    </location>
</feature>
<feature type="region of interest" description="Disordered" evidence="1">
    <location>
        <begin position="53"/>
        <end position="156"/>
    </location>
</feature>
<sequence>MDTPSSQPWSQSEPQVDSLAGISADLEDLGNLFDFGDIDINLDNIDGQYGDSTSHAQHISNPHTPFGEMNLAGGRNGTQAQDFGSHEQFGMHHHNTDKMQYGGQPPVHDPFASDTVYRQPMQQSYQQPHSQQYQYQSQSGLPTGYGVPPTPNSYEMHGEVGRFMQQQNVDPQQHAILEQRYNLRKDDAMAFTPMVSPAGTPQRAGLSEFTIPGAYFSPLTSPLLHAQMGGTPQQSTPQQQFQGYYTNPSTAPSSITTSPIDLSGDVNMADGMVLPDPAMPQTRASKRKVATPRSVTAGNRVRQSPIQKPQKRKSATLSQVVTSSDEVLREAQQVAKSAPGSARLQAPAVKAGSSEDSSISPESLSEAVMGPPPRPGSSVNQSPAITGQHENDTTCTATPKSLLSGAGAQQRINGSTAEGAGSTEGGALDDLQLPAAADQASEKPNPGPINTSTLATATPSGTTTRQSARKTPKLGPLSTPSSALPQSAVASPSGGSPMIGSAPGHLLKDKNLESKGGRGAKKRGSTGPNGLMSPAIRPKISPSIKPLLPEGTPLHSPQHALLLASKSNYQNILEGNQLPGVNYPDSLSTGLTSKRTSHKVAEQGRRNRINDALKEMQSLLPRDGQAKSSSNKENSSEDSPEAGGSAEMDMEKRKEAAVKSNSSKAATVESANVYIRAMQEQMAALIAENLELKKGCVGTSAASPMDEGDGPKAVDSASPTSAKAQ</sequence>
<feature type="compositionally biased region" description="Polar residues" evidence="1">
    <location>
        <begin position="53"/>
        <end position="63"/>
    </location>
</feature>
<feature type="compositionally biased region" description="Basic and acidic residues" evidence="1">
    <location>
        <begin position="599"/>
        <end position="614"/>
    </location>
</feature>
<dbReference type="GO" id="GO:0046983">
    <property type="term" value="F:protein dimerization activity"/>
    <property type="evidence" value="ECO:0007669"/>
    <property type="project" value="InterPro"/>
</dbReference>
<feature type="compositionally biased region" description="Polar residues" evidence="1">
    <location>
        <begin position="585"/>
        <end position="594"/>
    </location>
</feature>
<dbReference type="OrthoDB" id="5344169at2759"/>
<evidence type="ECO:0000313" key="4">
    <source>
        <dbReference type="Proteomes" id="UP000308549"/>
    </source>
</evidence>
<dbReference type="InterPro" id="IPR036638">
    <property type="entry name" value="HLH_DNA-bd_sf"/>
</dbReference>
<feature type="domain" description="BHLH" evidence="2">
    <location>
        <begin position="593"/>
        <end position="678"/>
    </location>
</feature>
<gene>
    <name evidence="3" type="ORF">B0A50_01515</name>
</gene>
<reference evidence="3 4" key="1">
    <citation type="submission" date="2017-03" db="EMBL/GenBank/DDBJ databases">
        <title>Genomes of endolithic fungi from Antarctica.</title>
        <authorList>
            <person name="Coleine C."/>
            <person name="Masonjones S."/>
            <person name="Stajich J.E."/>
        </authorList>
    </citation>
    <scope>NUCLEOTIDE SEQUENCE [LARGE SCALE GENOMIC DNA]</scope>
    <source>
        <strain evidence="3 4">CCFEE 6315</strain>
    </source>
</reference>
<feature type="compositionally biased region" description="Polar residues" evidence="1">
    <location>
        <begin position="293"/>
        <end position="307"/>
    </location>
</feature>
<accession>A0A4V5N7H1</accession>
<feature type="region of interest" description="Disordered" evidence="1">
    <location>
        <begin position="413"/>
        <end position="555"/>
    </location>
</feature>
<feature type="compositionally biased region" description="Low complexity" evidence="1">
    <location>
        <begin position="354"/>
        <end position="366"/>
    </location>
</feature>
<evidence type="ECO:0000313" key="3">
    <source>
        <dbReference type="EMBL" id="TKA32409.1"/>
    </source>
</evidence>
<evidence type="ECO:0000256" key="1">
    <source>
        <dbReference type="SAM" id="MobiDB-lite"/>
    </source>
</evidence>
<proteinExistence type="predicted"/>
<dbReference type="InterPro" id="IPR011598">
    <property type="entry name" value="bHLH_dom"/>
</dbReference>
<dbReference type="Gene3D" id="4.10.280.10">
    <property type="entry name" value="Helix-loop-helix DNA-binding domain"/>
    <property type="match status" value="1"/>
</dbReference>
<name>A0A4V5N7H1_9PEZI</name>
<feature type="compositionally biased region" description="Low complexity" evidence="1">
    <location>
        <begin position="227"/>
        <end position="259"/>
    </location>
</feature>
<feature type="compositionally biased region" description="Polar residues" evidence="1">
    <location>
        <begin position="315"/>
        <end position="325"/>
    </location>
</feature>
<organism evidence="3 4">
    <name type="scientific">Salinomyces thailandicus</name>
    <dbReference type="NCBI Taxonomy" id="706561"/>
    <lineage>
        <taxon>Eukaryota</taxon>
        <taxon>Fungi</taxon>
        <taxon>Dikarya</taxon>
        <taxon>Ascomycota</taxon>
        <taxon>Pezizomycotina</taxon>
        <taxon>Dothideomycetes</taxon>
        <taxon>Dothideomycetidae</taxon>
        <taxon>Mycosphaerellales</taxon>
        <taxon>Teratosphaeriaceae</taxon>
        <taxon>Salinomyces</taxon>
    </lineage>
</organism>
<comment type="caution">
    <text evidence="3">The sequence shown here is derived from an EMBL/GenBank/DDBJ whole genome shotgun (WGS) entry which is preliminary data.</text>
</comment>
<dbReference type="AlphaFoldDB" id="A0A4V5N7H1"/>
<dbReference type="Proteomes" id="UP000308549">
    <property type="component" value="Unassembled WGS sequence"/>
</dbReference>